<evidence type="ECO:0000313" key="9">
    <source>
        <dbReference type="EMBL" id="KAK1365988.1"/>
    </source>
</evidence>
<organism evidence="9 10">
    <name type="scientific">Heracleum sosnowskyi</name>
    <dbReference type="NCBI Taxonomy" id="360622"/>
    <lineage>
        <taxon>Eukaryota</taxon>
        <taxon>Viridiplantae</taxon>
        <taxon>Streptophyta</taxon>
        <taxon>Embryophyta</taxon>
        <taxon>Tracheophyta</taxon>
        <taxon>Spermatophyta</taxon>
        <taxon>Magnoliopsida</taxon>
        <taxon>eudicotyledons</taxon>
        <taxon>Gunneridae</taxon>
        <taxon>Pentapetalae</taxon>
        <taxon>asterids</taxon>
        <taxon>campanulids</taxon>
        <taxon>Apiales</taxon>
        <taxon>Apiaceae</taxon>
        <taxon>Apioideae</taxon>
        <taxon>apioid superclade</taxon>
        <taxon>Tordylieae</taxon>
        <taxon>Tordyliinae</taxon>
        <taxon>Heracleum</taxon>
    </lineage>
</organism>
<evidence type="ECO:0000259" key="8">
    <source>
        <dbReference type="Pfam" id="PF00986"/>
    </source>
</evidence>
<evidence type="ECO:0000256" key="4">
    <source>
        <dbReference type="ARBA" id="ARBA00022840"/>
    </source>
</evidence>
<reference evidence="9" key="2">
    <citation type="submission" date="2023-05" db="EMBL/GenBank/DDBJ databases">
        <authorList>
            <person name="Schelkunov M.I."/>
        </authorList>
    </citation>
    <scope>NUCLEOTIDE SEQUENCE</scope>
    <source>
        <strain evidence="9">Hsosn_3</strain>
        <tissue evidence="9">Leaf</tissue>
    </source>
</reference>
<dbReference type="AlphaFoldDB" id="A0AAD8MBG0"/>
<dbReference type="GO" id="GO:0005524">
    <property type="term" value="F:ATP binding"/>
    <property type="evidence" value="ECO:0007669"/>
    <property type="project" value="UniProtKB-KW"/>
</dbReference>
<dbReference type="InterPro" id="IPR002288">
    <property type="entry name" value="DNA_gyrase_B_C"/>
</dbReference>
<sequence>MIYSETFAKKFIVEGDSAGGSTKQGPDRCFQAVLPQRGEILNIERRDEAAMYKNEEIQNIILGLGLGVKRALFDEGHIYVGVPSLHRVERGKQAFYCYSEAELVKLLSEFPSNASYNIQRFKDLGEMMPLQLWETTLNRGDKTAKTTSG</sequence>
<keyword evidence="3" id="KW-0547">Nucleotide-binding</keyword>
<comment type="catalytic activity">
    <reaction evidence="1">
        <text>ATP-dependent breakage, passage and rejoining of double-stranded DNA.</text>
        <dbReference type="EC" id="5.6.2.2"/>
    </reaction>
</comment>
<evidence type="ECO:0000313" key="10">
    <source>
        <dbReference type="Proteomes" id="UP001237642"/>
    </source>
</evidence>
<evidence type="ECO:0000256" key="3">
    <source>
        <dbReference type="ARBA" id="ARBA00022741"/>
    </source>
</evidence>
<evidence type="ECO:0000256" key="5">
    <source>
        <dbReference type="ARBA" id="ARBA00023029"/>
    </source>
</evidence>
<dbReference type="EMBL" id="JAUIZM010000009">
    <property type="protein sequence ID" value="KAK1365988.1"/>
    <property type="molecule type" value="Genomic_DNA"/>
</dbReference>
<evidence type="ECO:0000256" key="7">
    <source>
        <dbReference type="ARBA" id="ARBA00023235"/>
    </source>
</evidence>
<evidence type="ECO:0000256" key="2">
    <source>
        <dbReference type="ARBA" id="ARBA00010708"/>
    </source>
</evidence>
<feature type="domain" description="DNA gyrase B subunit C-terminal" evidence="8">
    <location>
        <begin position="114"/>
        <end position="140"/>
    </location>
</feature>
<dbReference type="Pfam" id="PF00986">
    <property type="entry name" value="DNA_gyraseB_C"/>
    <property type="match status" value="1"/>
</dbReference>
<keyword evidence="6" id="KW-0238">DNA-binding</keyword>
<evidence type="ECO:0000256" key="6">
    <source>
        <dbReference type="ARBA" id="ARBA00023125"/>
    </source>
</evidence>
<proteinExistence type="inferred from homology"/>
<keyword evidence="5" id="KW-0799">Topoisomerase</keyword>
<dbReference type="PANTHER" id="PTHR45866:SF1">
    <property type="entry name" value="DNA GYRASE SUBUNIT B, MITOCHONDRIAL"/>
    <property type="match status" value="1"/>
</dbReference>
<dbReference type="Proteomes" id="UP001237642">
    <property type="component" value="Unassembled WGS sequence"/>
</dbReference>
<dbReference type="GO" id="GO:0003677">
    <property type="term" value="F:DNA binding"/>
    <property type="evidence" value="ECO:0007669"/>
    <property type="project" value="UniProtKB-KW"/>
</dbReference>
<dbReference type="PRINTS" id="PR00418">
    <property type="entry name" value="TPI2FAMILY"/>
</dbReference>
<gene>
    <name evidence="9" type="ORF">POM88_041549</name>
</gene>
<dbReference type="InterPro" id="IPR013759">
    <property type="entry name" value="Topo_IIA_B_C"/>
</dbReference>
<dbReference type="PROSITE" id="PS00177">
    <property type="entry name" value="TOPOISOMERASE_II"/>
    <property type="match status" value="1"/>
</dbReference>
<keyword evidence="4" id="KW-0067">ATP-binding</keyword>
<dbReference type="InterPro" id="IPR013760">
    <property type="entry name" value="Topo_IIA-like_dom_sf"/>
</dbReference>
<keyword evidence="10" id="KW-1185">Reference proteome</keyword>
<reference evidence="9" key="1">
    <citation type="submission" date="2023-02" db="EMBL/GenBank/DDBJ databases">
        <title>Genome of toxic invasive species Heracleum sosnowskyi carries increased number of genes despite the absence of recent whole-genome duplications.</title>
        <authorList>
            <person name="Schelkunov M."/>
            <person name="Shtratnikova V."/>
            <person name="Makarenko M."/>
            <person name="Klepikova A."/>
            <person name="Omelchenko D."/>
            <person name="Novikova G."/>
            <person name="Obukhova E."/>
            <person name="Bogdanov V."/>
            <person name="Penin A."/>
            <person name="Logacheva M."/>
        </authorList>
    </citation>
    <scope>NUCLEOTIDE SEQUENCE</scope>
    <source>
        <strain evidence="9">Hsosn_3</strain>
        <tissue evidence="9">Leaf</tissue>
    </source>
</reference>
<comment type="similarity">
    <text evidence="2">Belongs to the type II topoisomerase GyrB family.</text>
</comment>
<dbReference type="SUPFAM" id="SSF56719">
    <property type="entry name" value="Type II DNA topoisomerase"/>
    <property type="match status" value="1"/>
</dbReference>
<dbReference type="GO" id="GO:0003918">
    <property type="term" value="F:DNA topoisomerase type II (double strand cut, ATP-hydrolyzing) activity"/>
    <property type="evidence" value="ECO:0007669"/>
    <property type="project" value="UniProtKB-EC"/>
</dbReference>
<dbReference type="PANTHER" id="PTHR45866">
    <property type="entry name" value="DNA GYRASE/TOPOISOMERASE SUBUNIT B"/>
    <property type="match status" value="1"/>
</dbReference>
<dbReference type="Gene3D" id="3.40.50.670">
    <property type="match status" value="2"/>
</dbReference>
<accession>A0AAD8MBG0</accession>
<dbReference type="GO" id="GO:0006265">
    <property type="term" value="P:DNA topological change"/>
    <property type="evidence" value="ECO:0007669"/>
    <property type="project" value="InterPro"/>
</dbReference>
<keyword evidence="7" id="KW-0413">Isomerase</keyword>
<comment type="caution">
    <text evidence="9">The sequence shown here is derived from an EMBL/GenBank/DDBJ whole genome shotgun (WGS) entry which is preliminary data.</text>
</comment>
<dbReference type="InterPro" id="IPR018522">
    <property type="entry name" value="TopoIIA_CS"/>
</dbReference>
<evidence type="ECO:0000256" key="1">
    <source>
        <dbReference type="ARBA" id="ARBA00000185"/>
    </source>
</evidence>
<protein>
    <recommendedName>
        <fullName evidence="8">DNA gyrase B subunit C-terminal domain-containing protein</fullName>
    </recommendedName>
</protein>
<name>A0AAD8MBG0_9APIA</name>